<name>A0AAP2GGL5_9BACT</name>
<comment type="caution">
    <text evidence="1">The sequence shown here is derived from an EMBL/GenBank/DDBJ whole genome shotgun (WGS) entry which is preliminary data.</text>
</comment>
<dbReference type="InterPro" id="IPR036249">
    <property type="entry name" value="Thioredoxin-like_sf"/>
</dbReference>
<sequence length="380" mass="42517">MSIPLSARAVAARGIAEINRARNAMVITEVKTGIPNMRNVFLEPWTVQELVSANRADTLYGASFQYAVLEDTFRVDMSYDGRHLVRVDEEQGNALQVVDAQLHPYEAGRVIGPLYMRIRTVMEQALKRNAILQTTEDDDSLRLEVVFPDLYLELNATGVMWEKDTVGFVSRYVVYLDKYTFLPIKLLRDMPHHTSQETVLYQRINFTDTLAIDALQTRTGGVASNLVLTDSLQKLNQQAGMNNLVGQSIYNWKLARVDGDTLSFTTLQGQKGVIVFNSVGWKPCTQVLPFLAQLSTTPTMAVVSIEPYVTNTDALKKHQETQAIDYPIVVADRTLKKTYPGMQVPTFLLTDTAGIVREVVVGYTGAATETHIQRALERLP</sequence>
<protein>
    <recommendedName>
        <fullName evidence="3">Thioredoxin domain-containing protein</fullName>
    </recommendedName>
</protein>
<evidence type="ECO:0008006" key="3">
    <source>
        <dbReference type="Google" id="ProtNLM"/>
    </source>
</evidence>
<accession>A0AAP2GGL5</accession>
<dbReference type="SUPFAM" id="SSF52833">
    <property type="entry name" value="Thioredoxin-like"/>
    <property type="match status" value="1"/>
</dbReference>
<dbReference type="AlphaFoldDB" id="A0AAP2GGL5"/>
<evidence type="ECO:0000313" key="1">
    <source>
        <dbReference type="EMBL" id="MBT1686256.1"/>
    </source>
</evidence>
<gene>
    <name evidence="1" type="ORF">KK078_06795</name>
</gene>
<reference evidence="1 2" key="1">
    <citation type="submission" date="2021-05" db="EMBL/GenBank/DDBJ databases">
        <title>A Polyphasic approach of four new species of the genus Ohtaekwangia: Ohtaekwangia histidinii sp. nov., Ohtaekwangia cretensis sp. nov., Ohtaekwangia indiensis sp. nov., Ohtaekwangia reichenbachii sp. nov. from diverse environment.</title>
        <authorList>
            <person name="Octaviana S."/>
        </authorList>
    </citation>
    <scope>NUCLEOTIDE SEQUENCE [LARGE SCALE GENOMIC DNA]</scope>
    <source>
        <strain evidence="1 2">PWU37</strain>
    </source>
</reference>
<dbReference type="RefSeq" id="WP_254089497.1">
    <property type="nucleotide sequence ID" value="NZ_JAHESC010000007.1"/>
</dbReference>
<organism evidence="1 2">
    <name type="scientific">Dawidia soli</name>
    <dbReference type="NCBI Taxonomy" id="2782352"/>
    <lineage>
        <taxon>Bacteria</taxon>
        <taxon>Pseudomonadati</taxon>
        <taxon>Bacteroidota</taxon>
        <taxon>Cytophagia</taxon>
        <taxon>Cytophagales</taxon>
        <taxon>Chryseotaleaceae</taxon>
        <taxon>Dawidia</taxon>
    </lineage>
</organism>
<dbReference type="EMBL" id="JAHESC010000007">
    <property type="protein sequence ID" value="MBT1686256.1"/>
    <property type="molecule type" value="Genomic_DNA"/>
</dbReference>
<dbReference type="Gene3D" id="3.40.30.10">
    <property type="entry name" value="Glutaredoxin"/>
    <property type="match status" value="1"/>
</dbReference>
<keyword evidence="2" id="KW-1185">Reference proteome</keyword>
<evidence type="ECO:0000313" key="2">
    <source>
        <dbReference type="Proteomes" id="UP001319180"/>
    </source>
</evidence>
<dbReference type="Proteomes" id="UP001319180">
    <property type="component" value="Unassembled WGS sequence"/>
</dbReference>
<proteinExistence type="predicted"/>